<reference evidence="1" key="2">
    <citation type="submission" date="2012-06" db="EMBL/GenBank/DDBJ databases">
        <authorList>
            <person name="Yu Y."/>
            <person name="Currie J."/>
            <person name="Lomeli R."/>
            <person name="Angelova A."/>
            <person name="Collura K."/>
            <person name="Wissotski M."/>
            <person name="Campos D."/>
            <person name="Kudrna D."/>
            <person name="Golser W."/>
            <person name="Ashely E."/>
            <person name="Descour A."/>
            <person name="Fernandes J."/>
            <person name="Soderlund C."/>
            <person name="Walbot V."/>
        </authorList>
    </citation>
    <scope>NUCLEOTIDE SEQUENCE</scope>
    <source>
        <strain evidence="1">B73</strain>
    </source>
</reference>
<accession>C0PL61</accession>
<reference evidence="1" key="1">
    <citation type="journal article" date="2009" name="PLoS Genet.">
        <title>Sequencing, mapping, and analysis of 27,455 maize full-length cDNAs.</title>
        <authorList>
            <person name="Soderlund C."/>
            <person name="Descour A."/>
            <person name="Kudrna D."/>
            <person name="Bomhoff M."/>
            <person name="Boyd L."/>
            <person name="Currie J."/>
            <person name="Angelova A."/>
            <person name="Collura K."/>
            <person name="Wissotski M."/>
            <person name="Ashley E."/>
            <person name="Morrow D."/>
            <person name="Fernandes J."/>
            <person name="Walbot V."/>
            <person name="Yu Y."/>
        </authorList>
    </citation>
    <scope>NUCLEOTIDE SEQUENCE</scope>
    <source>
        <strain evidence="1">B73</strain>
    </source>
</reference>
<proteinExistence type="evidence at transcript level"/>
<name>C0PL61_MAIZE</name>
<dbReference type="EMBL" id="BT069030">
    <property type="protein sequence ID" value="ACN35927.1"/>
    <property type="molecule type" value="mRNA"/>
</dbReference>
<sequence length="107" mass="12499">MLTSQGRWNKHRCTHHPPCHVSQCCPWTFPYTTKKRNNWKVQEGIALRQTVACMKITGSSCSSGVFIHLLRCSSLWHLQIAIRVVHKMHCNNWHQSAKRTLVLQTEY</sequence>
<organism evidence="1">
    <name type="scientific">Zea mays</name>
    <name type="common">Maize</name>
    <dbReference type="NCBI Taxonomy" id="4577"/>
    <lineage>
        <taxon>Eukaryota</taxon>
        <taxon>Viridiplantae</taxon>
        <taxon>Streptophyta</taxon>
        <taxon>Embryophyta</taxon>
        <taxon>Tracheophyta</taxon>
        <taxon>Spermatophyta</taxon>
        <taxon>Magnoliopsida</taxon>
        <taxon>Liliopsida</taxon>
        <taxon>Poales</taxon>
        <taxon>Poaceae</taxon>
        <taxon>PACMAD clade</taxon>
        <taxon>Panicoideae</taxon>
        <taxon>Andropogonodae</taxon>
        <taxon>Andropogoneae</taxon>
        <taxon>Tripsacinae</taxon>
        <taxon>Zea</taxon>
    </lineage>
</organism>
<dbReference type="AlphaFoldDB" id="C0PL61"/>
<evidence type="ECO:0000313" key="1">
    <source>
        <dbReference type="EMBL" id="ACN35927.1"/>
    </source>
</evidence>
<protein>
    <submittedName>
        <fullName evidence="1">Uncharacterized protein</fullName>
    </submittedName>
</protein>